<sequence length="120" mass="13618">MHSLALEKLNYSLEGAVFEVYMDCTALKSLLNMKTTDKHVLRGKITIQEYRGTITFIHKEGKSHTNADSLSRWPLNNVKRNPAYDPKVAAKIPSISWKEIEVETSDFLIGNQKLVPQTLT</sequence>
<evidence type="ECO:0008006" key="3">
    <source>
        <dbReference type="Google" id="ProtNLM"/>
    </source>
</evidence>
<protein>
    <recommendedName>
        <fullName evidence="3">Reverse transcriptase RNase H-like domain-containing protein</fullName>
    </recommendedName>
</protein>
<organism evidence="1 2">
    <name type="scientific">Austropuccinia psidii MF-1</name>
    <dbReference type="NCBI Taxonomy" id="1389203"/>
    <lineage>
        <taxon>Eukaryota</taxon>
        <taxon>Fungi</taxon>
        <taxon>Dikarya</taxon>
        <taxon>Basidiomycota</taxon>
        <taxon>Pucciniomycotina</taxon>
        <taxon>Pucciniomycetes</taxon>
        <taxon>Pucciniales</taxon>
        <taxon>Sphaerophragmiaceae</taxon>
        <taxon>Austropuccinia</taxon>
    </lineage>
</organism>
<dbReference type="AlphaFoldDB" id="A0A9Q3DNQ0"/>
<reference evidence="1" key="1">
    <citation type="submission" date="2021-03" db="EMBL/GenBank/DDBJ databases">
        <title>Draft genome sequence of rust myrtle Austropuccinia psidii MF-1, a brazilian biotype.</title>
        <authorList>
            <person name="Quecine M.C."/>
            <person name="Pachon D.M.R."/>
            <person name="Bonatelli M.L."/>
            <person name="Correr F.H."/>
            <person name="Franceschini L.M."/>
            <person name="Leite T.F."/>
            <person name="Margarido G.R.A."/>
            <person name="Almeida C.A."/>
            <person name="Ferrarezi J.A."/>
            <person name="Labate C.A."/>
        </authorList>
    </citation>
    <scope>NUCLEOTIDE SEQUENCE</scope>
    <source>
        <strain evidence="1">MF-1</strain>
    </source>
</reference>
<keyword evidence="2" id="KW-1185">Reference proteome</keyword>
<comment type="caution">
    <text evidence="1">The sequence shown here is derived from an EMBL/GenBank/DDBJ whole genome shotgun (WGS) entry which is preliminary data.</text>
</comment>
<dbReference type="OrthoDB" id="5423428at2759"/>
<proteinExistence type="predicted"/>
<dbReference type="Proteomes" id="UP000765509">
    <property type="component" value="Unassembled WGS sequence"/>
</dbReference>
<name>A0A9Q3DNQ0_9BASI</name>
<evidence type="ECO:0000313" key="2">
    <source>
        <dbReference type="Proteomes" id="UP000765509"/>
    </source>
</evidence>
<gene>
    <name evidence="1" type="ORF">O181_047376</name>
</gene>
<accession>A0A9Q3DNQ0</accession>
<evidence type="ECO:0000313" key="1">
    <source>
        <dbReference type="EMBL" id="MBW0507661.1"/>
    </source>
</evidence>
<dbReference type="EMBL" id="AVOT02019842">
    <property type="protein sequence ID" value="MBW0507661.1"/>
    <property type="molecule type" value="Genomic_DNA"/>
</dbReference>